<dbReference type="Proteomes" id="UP000503003">
    <property type="component" value="Chromosome 2"/>
</dbReference>
<feature type="domain" description="HTH cro/C1-type" evidence="4">
    <location>
        <begin position="14"/>
        <end position="68"/>
    </location>
</feature>
<keyword evidence="3" id="KW-0804">Transcription</keyword>
<dbReference type="GO" id="GO:0003677">
    <property type="term" value="F:DNA binding"/>
    <property type="evidence" value="ECO:0007669"/>
    <property type="project" value="UniProtKB-KW"/>
</dbReference>
<dbReference type="PANTHER" id="PTHR46797:SF23">
    <property type="entry name" value="HTH-TYPE TRANSCRIPTIONAL REGULATOR SUTR"/>
    <property type="match status" value="1"/>
</dbReference>
<evidence type="ECO:0000256" key="3">
    <source>
        <dbReference type="ARBA" id="ARBA00023163"/>
    </source>
</evidence>
<dbReference type="InterPro" id="IPR014710">
    <property type="entry name" value="RmlC-like_jellyroll"/>
</dbReference>
<dbReference type="SMART" id="SM00530">
    <property type="entry name" value="HTH_XRE"/>
    <property type="match status" value="1"/>
</dbReference>
<dbReference type="PANTHER" id="PTHR46797">
    <property type="entry name" value="HTH-TYPE TRANSCRIPTIONAL REGULATOR"/>
    <property type="match status" value="1"/>
</dbReference>
<evidence type="ECO:0000259" key="4">
    <source>
        <dbReference type="PROSITE" id="PS50943"/>
    </source>
</evidence>
<keyword evidence="1" id="KW-0805">Transcription regulation</keyword>
<dbReference type="GO" id="GO:0005829">
    <property type="term" value="C:cytosol"/>
    <property type="evidence" value="ECO:0007669"/>
    <property type="project" value="TreeGrafter"/>
</dbReference>
<dbReference type="CDD" id="cd02209">
    <property type="entry name" value="cupin_XRE_C"/>
    <property type="match status" value="1"/>
</dbReference>
<dbReference type="RefSeq" id="WP_165313773.1">
    <property type="nucleotide sequence ID" value="NZ_CP049332.1"/>
</dbReference>
<keyword evidence="2" id="KW-0238">DNA-binding</keyword>
<dbReference type="CDD" id="cd00093">
    <property type="entry name" value="HTH_XRE"/>
    <property type="match status" value="1"/>
</dbReference>
<name>A0A6G7CPN6_9VIBR</name>
<dbReference type="InterPro" id="IPR011051">
    <property type="entry name" value="RmlC_Cupin_sf"/>
</dbReference>
<dbReference type="InterPro" id="IPR010982">
    <property type="entry name" value="Lambda_DNA-bd_dom_sf"/>
</dbReference>
<dbReference type="EMBL" id="CP049332">
    <property type="protein sequence ID" value="QIH44111.1"/>
    <property type="molecule type" value="Genomic_DNA"/>
</dbReference>
<dbReference type="AlphaFoldDB" id="A0A6G7CPN6"/>
<dbReference type="KEGG" id="vzi:G5S32_19280"/>
<dbReference type="InterPro" id="IPR050807">
    <property type="entry name" value="TransReg_Diox_bact_type"/>
</dbReference>
<evidence type="ECO:0000313" key="5">
    <source>
        <dbReference type="EMBL" id="QIH44111.1"/>
    </source>
</evidence>
<reference evidence="5 6" key="1">
    <citation type="submission" date="2020-02" db="EMBL/GenBank/DDBJ databases">
        <title>A complete genome of a marine bacterium Vibrio sp. ZWAL4003 isolated from the mangrove sediment with the ability to degrade polysaccharides.</title>
        <authorList>
            <person name="Wu J."/>
            <person name="Qu W."/>
            <person name="Zeng R."/>
        </authorList>
    </citation>
    <scope>NUCLEOTIDE SEQUENCE [LARGE SCALE GENOMIC DNA]</scope>
    <source>
        <strain evidence="5 6">ZWAL4003</strain>
    </source>
</reference>
<dbReference type="Pfam" id="PF01381">
    <property type="entry name" value="HTH_3"/>
    <property type="match status" value="1"/>
</dbReference>
<dbReference type="PROSITE" id="PS50943">
    <property type="entry name" value="HTH_CROC1"/>
    <property type="match status" value="1"/>
</dbReference>
<gene>
    <name evidence="5" type="ORF">G5S32_19280</name>
</gene>
<evidence type="ECO:0000313" key="6">
    <source>
        <dbReference type="Proteomes" id="UP000503003"/>
    </source>
</evidence>
<dbReference type="Gene3D" id="2.60.120.10">
    <property type="entry name" value="Jelly Rolls"/>
    <property type="match status" value="1"/>
</dbReference>
<proteinExistence type="predicted"/>
<keyword evidence="6" id="KW-1185">Reference proteome</keyword>
<accession>A0A6G7CPN6</accession>
<sequence>MDDTIFKTQIASYLRSLRTDKGLSLDAASKLTGVSKAMLGQIERGESSPTISTLWKIASGLETSFSAFFADEPQLRSSELTFPDDHKMKVNTLFPYREDAGFEMFEITLTDQHKQMSEAHDVGVIEHVHVLNGDLNLYFEGQWHRLLQGQNIRFMADQPHGYQAVAEKTVFQNIVSYPRRS</sequence>
<evidence type="ECO:0000256" key="1">
    <source>
        <dbReference type="ARBA" id="ARBA00023015"/>
    </source>
</evidence>
<evidence type="ECO:0000256" key="2">
    <source>
        <dbReference type="ARBA" id="ARBA00023125"/>
    </source>
</evidence>
<organism evidence="5 6">
    <name type="scientific">Vibrio ziniensis</name>
    <dbReference type="NCBI Taxonomy" id="2711221"/>
    <lineage>
        <taxon>Bacteria</taxon>
        <taxon>Pseudomonadati</taxon>
        <taxon>Pseudomonadota</taxon>
        <taxon>Gammaproteobacteria</taxon>
        <taxon>Vibrionales</taxon>
        <taxon>Vibrionaceae</taxon>
        <taxon>Vibrio</taxon>
    </lineage>
</organism>
<dbReference type="SUPFAM" id="SSF51182">
    <property type="entry name" value="RmlC-like cupins"/>
    <property type="match status" value="1"/>
</dbReference>
<dbReference type="SUPFAM" id="SSF47413">
    <property type="entry name" value="lambda repressor-like DNA-binding domains"/>
    <property type="match status" value="1"/>
</dbReference>
<dbReference type="GO" id="GO:0003700">
    <property type="term" value="F:DNA-binding transcription factor activity"/>
    <property type="evidence" value="ECO:0007669"/>
    <property type="project" value="TreeGrafter"/>
</dbReference>
<protein>
    <submittedName>
        <fullName evidence="5">Helix-turn-helix domain-containing protein</fullName>
    </submittedName>
</protein>
<dbReference type="Gene3D" id="1.10.260.40">
    <property type="entry name" value="lambda repressor-like DNA-binding domains"/>
    <property type="match status" value="1"/>
</dbReference>
<dbReference type="InterPro" id="IPR001387">
    <property type="entry name" value="Cro/C1-type_HTH"/>
</dbReference>